<dbReference type="InterPro" id="IPR003661">
    <property type="entry name" value="HisK_dim/P_dom"/>
</dbReference>
<evidence type="ECO:0000256" key="6">
    <source>
        <dbReference type="ARBA" id="ARBA00022692"/>
    </source>
</evidence>
<evidence type="ECO:0000259" key="14">
    <source>
        <dbReference type="PROSITE" id="PS50109"/>
    </source>
</evidence>
<dbReference type="AlphaFoldDB" id="A0A193G347"/>
<comment type="catalytic activity">
    <reaction evidence="1">
        <text>ATP + protein L-histidine = ADP + protein N-phospho-L-histidine.</text>
        <dbReference type="EC" id="2.7.13.3"/>
    </reaction>
</comment>
<dbReference type="Gene3D" id="3.30.565.10">
    <property type="entry name" value="Histidine kinase-like ATPase, C-terminal domain"/>
    <property type="match status" value="1"/>
</dbReference>
<dbReference type="InterPro" id="IPR003594">
    <property type="entry name" value="HATPase_dom"/>
</dbReference>
<evidence type="ECO:0000256" key="5">
    <source>
        <dbReference type="ARBA" id="ARBA00022679"/>
    </source>
</evidence>
<dbReference type="SMART" id="SM00388">
    <property type="entry name" value="HisKA"/>
    <property type="match status" value="1"/>
</dbReference>
<dbReference type="Pfam" id="PF00512">
    <property type="entry name" value="HisKA"/>
    <property type="match status" value="1"/>
</dbReference>
<keyword evidence="11" id="KW-0902">Two-component regulatory system</keyword>
<reference evidence="15 16" key="1">
    <citation type="submission" date="2016-06" db="EMBL/GenBank/DDBJ databases">
        <title>Complete genome sequences of Bordetella bronchialis and Bordetella flabilis.</title>
        <authorList>
            <person name="LiPuma J.J."/>
            <person name="Spilker T."/>
        </authorList>
    </citation>
    <scope>NUCLEOTIDE SEQUENCE [LARGE SCALE GENOMIC DNA]</scope>
    <source>
        <strain evidence="15 16">AU17976</strain>
    </source>
</reference>
<dbReference type="PANTHER" id="PTHR45436:SF14">
    <property type="entry name" value="SENSOR PROTEIN QSEC"/>
    <property type="match status" value="1"/>
</dbReference>
<dbReference type="SUPFAM" id="SSF82171">
    <property type="entry name" value="DPP6 N-terminal domain-like"/>
    <property type="match status" value="1"/>
</dbReference>
<dbReference type="CDD" id="cd00082">
    <property type="entry name" value="HisKA"/>
    <property type="match status" value="1"/>
</dbReference>
<dbReference type="PROSITE" id="PS50109">
    <property type="entry name" value="HIS_KIN"/>
    <property type="match status" value="1"/>
</dbReference>
<dbReference type="Gene3D" id="1.10.287.130">
    <property type="match status" value="1"/>
</dbReference>
<evidence type="ECO:0000256" key="8">
    <source>
        <dbReference type="ARBA" id="ARBA00022777"/>
    </source>
</evidence>
<dbReference type="InterPro" id="IPR036890">
    <property type="entry name" value="HATPase_C_sf"/>
</dbReference>
<dbReference type="Proteomes" id="UP000092213">
    <property type="component" value="Chromosome"/>
</dbReference>
<dbReference type="GO" id="GO:0005524">
    <property type="term" value="F:ATP binding"/>
    <property type="evidence" value="ECO:0007669"/>
    <property type="project" value="UniProtKB-KW"/>
</dbReference>
<keyword evidence="5" id="KW-0808">Transferase</keyword>
<evidence type="ECO:0000313" key="16">
    <source>
        <dbReference type="Proteomes" id="UP000092213"/>
    </source>
</evidence>
<evidence type="ECO:0000256" key="7">
    <source>
        <dbReference type="ARBA" id="ARBA00022741"/>
    </source>
</evidence>
<dbReference type="InterPro" id="IPR005467">
    <property type="entry name" value="His_kinase_dom"/>
</dbReference>
<keyword evidence="12 13" id="KW-0472">Membrane</keyword>
<dbReference type="STRING" id="463025.BAU08_24650"/>
<proteinExistence type="predicted"/>
<dbReference type="InterPro" id="IPR004358">
    <property type="entry name" value="Sig_transdc_His_kin-like_C"/>
</dbReference>
<evidence type="ECO:0000256" key="3">
    <source>
        <dbReference type="ARBA" id="ARBA00012438"/>
    </source>
</evidence>
<dbReference type="PANTHER" id="PTHR45436">
    <property type="entry name" value="SENSOR HISTIDINE KINASE YKOH"/>
    <property type="match status" value="1"/>
</dbReference>
<feature type="domain" description="Histidine kinase" evidence="14">
    <location>
        <begin position="247"/>
        <end position="456"/>
    </location>
</feature>
<protein>
    <recommendedName>
        <fullName evidence="3">histidine kinase</fullName>
        <ecNumber evidence="3">2.7.13.3</ecNumber>
    </recommendedName>
</protein>
<dbReference type="SUPFAM" id="SSF47384">
    <property type="entry name" value="Homodimeric domain of signal transducing histidine kinase"/>
    <property type="match status" value="1"/>
</dbReference>
<dbReference type="Pfam" id="PF02518">
    <property type="entry name" value="HATPase_c"/>
    <property type="match status" value="1"/>
</dbReference>
<keyword evidence="8" id="KW-0418">Kinase</keyword>
<feature type="transmembrane region" description="Helical" evidence="13">
    <location>
        <begin position="168"/>
        <end position="186"/>
    </location>
</feature>
<evidence type="ECO:0000313" key="15">
    <source>
        <dbReference type="EMBL" id="ANN74118.1"/>
    </source>
</evidence>
<sequence length="468" mass="50948">MRGWRDLAARCNSLRIRLLCAMLIGIVAFGGAWYALRAWELKIPETGRSDEKLRDIARLIIESIPRTLSPDGSVAAYRSVEDGSGDPTSDTIFQVWHMPSGKLILRAPIAPDTPFKPDFTPGYGNRIVAGEEWRVYAASDRTGTIQVQTAIGETALEKTYREWAREGTFAAIGIFLLLAIVMWAAIRLSLRPLDQARETISRRSPFDNSPVLERSLPREIRPFVLAINHLLQRQDAALARERQLIADAAHELRTPLAAIQAQAQRAIAAEDALAARAEAGKLQAVAARAARIVEQLLDQARLDADETLPMEPLDLADIVDLVVRDFEGNAARKSQKVSIAAQPCPVHGNIDALGILLGNLVDNAIRYTPDGGHIAVACGMEGGVPVLSISDDGPGIPAAYRDRIYDRFFRVPGANERGTGIGLSLVARIARLHGARLVDAPAARGFHLTVRFPGRDAAVPLTVRCRAS</sequence>
<dbReference type="EMBL" id="CP016171">
    <property type="protein sequence ID" value="ANN74118.1"/>
    <property type="molecule type" value="Genomic_DNA"/>
</dbReference>
<evidence type="ECO:0000256" key="11">
    <source>
        <dbReference type="ARBA" id="ARBA00023012"/>
    </source>
</evidence>
<organism evidence="15 16">
    <name type="scientific">Bordetella bronchialis</name>
    <dbReference type="NCBI Taxonomy" id="463025"/>
    <lineage>
        <taxon>Bacteria</taxon>
        <taxon>Pseudomonadati</taxon>
        <taxon>Pseudomonadota</taxon>
        <taxon>Betaproteobacteria</taxon>
        <taxon>Burkholderiales</taxon>
        <taxon>Alcaligenaceae</taxon>
        <taxon>Bordetella</taxon>
    </lineage>
</organism>
<evidence type="ECO:0000256" key="2">
    <source>
        <dbReference type="ARBA" id="ARBA00004141"/>
    </source>
</evidence>
<dbReference type="GO" id="GO:0005886">
    <property type="term" value="C:plasma membrane"/>
    <property type="evidence" value="ECO:0007669"/>
    <property type="project" value="TreeGrafter"/>
</dbReference>
<keyword evidence="7" id="KW-0547">Nucleotide-binding</keyword>
<gene>
    <name evidence="15" type="ORF">BAU08_24650</name>
</gene>
<evidence type="ECO:0000256" key="13">
    <source>
        <dbReference type="SAM" id="Phobius"/>
    </source>
</evidence>
<comment type="subcellular location">
    <subcellularLocation>
        <location evidence="2">Membrane</location>
        <topology evidence="2">Multi-pass membrane protein</topology>
    </subcellularLocation>
</comment>
<evidence type="ECO:0000256" key="10">
    <source>
        <dbReference type="ARBA" id="ARBA00022989"/>
    </source>
</evidence>
<evidence type="ECO:0000256" key="12">
    <source>
        <dbReference type="ARBA" id="ARBA00023136"/>
    </source>
</evidence>
<dbReference type="SMART" id="SM00387">
    <property type="entry name" value="HATPase_c"/>
    <property type="match status" value="1"/>
</dbReference>
<evidence type="ECO:0000256" key="9">
    <source>
        <dbReference type="ARBA" id="ARBA00022840"/>
    </source>
</evidence>
<keyword evidence="10 13" id="KW-1133">Transmembrane helix</keyword>
<keyword evidence="9" id="KW-0067">ATP-binding</keyword>
<dbReference type="RefSeq" id="WP_066672187.1">
    <property type="nucleotide sequence ID" value="NZ_CP016171.1"/>
</dbReference>
<evidence type="ECO:0000256" key="4">
    <source>
        <dbReference type="ARBA" id="ARBA00022553"/>
    </source>
</evidence>
<keyword evidence="6 13" id="KW-0812">Transmembrane</keyword>
<keyword evidence="4" id="KW-0597">Phosphoprotein</keyword>
<name>A0A193G347_9BORD</name>
<evidence type="ECO:0000256" key="1">
    <source>
        <dbReference type="ARBA" id="ARBA00000085"/>
    </source>
</evidence>
<dbReference type="InterPro" id="IPR036097">
    <property type="entry name" value="HisK_dim/P_sf"/>
</dbReference>
<dbReference type="SUPFAM" id="SSF55874">
    <property type="entry name" value="ATPase domain of HSP90 chaperone/DNA topoisomerase II/histidine kinase"/>
    <property type="match status" value="1"/>
</dbReference>
<feature type="transmembrane region" description="Helical" evidence="13">
    <location>
        <begin position="16"/>
        <end position="36"/>
    </location>
</feature>
<dbReference type="GO" id="GO:0000155">
    <property type="term" value="F:phosphorelay sensor kinase activity"/>
    <property type="evidence" value="ECO:0007669"/>
    <property type="project" value="InterPro"/>
</dbReference>
<accession>A0A193G347</accession>
<dbReference type="EC" id="2.7.13.3" evidence="3"/>
<dbReference type="PRINTS" id="PR00344">
    <property type="entry name" value="BCTRLSENSOR"/>
</dbReference>
<dbReference type="InterPro" id="IPR050428">
    <property type="entry name" value="TCS_sensor_his_kinase"/>
</dbReference>